<accession>A0ABT6DJN2</accession>
<protein>
    <submittedName>
        <fullName evidence="1">Replication-relaxation family protein</fullName>
    </submittedName>
</protein>
<keyword evidence="2" id="KW-1185">Reference proteome</keyword>
<evidence type="ECO:0000313" key="2">
    <source>
        <dbReference type="Proteomes" id="UP001152321"/>
    </source>
</evidence>
<dbReference type="EMBL" id="JANRMI010000002">
    <property type="protein sequence ID" value="MDG0816425.1"/>
    <property type="molecule type" value="Genomic_DNA"/>
</dbReference>
<proteinExistence type="predicted"/>
<reference evidence="1" key="1">
    <citation type="submission" date="2022-08" db="EMBL/GenBank/DDBJ databases">
        <title>Novel Bdellovibrio Species Isolated from Svalbard: Designation Bdellovibrio svalbardensis.</title>
        <authorList>
            <person name="Mitchell R.J."/>
            <person name="Choi S.Y."/>
        </authorList>
    </citation>
    <scope>NUCLEOTIDE SEQUENCE</scope>
    <source>
        <strain evidence="1">PAP01</strain>
    </source>
</reference>
<dbReference type="Proteomes" id="UP001152321">
    <property type="component" value="Unassembled WGS sequence"/>
</dbReference>
<comment type="caution">
    <text evidence="1">The sequence shown here is derived from an EMBL/GenBank/DDBJ whole genome shotgun (WGS) entry which is preliminary data.</text>
</comment>
<organism evidence="1 2">
    <name type="scientific">Bdellovibrio svalbardensis</name>
    <dbReference type="NCBI Taxonomy" id="2972972"/>
    <lineage>
        <taxon>Bacteria</taxon>
        <taxon>Pseudomonadati</taxon>
        <taxon>Bdellovibrionota</taxon>
        <taxon>Bdellovibrionia</taxon>
        <taxon>Bdellovibrionales</taxon>
        <taxon>Pseudobdellovibrionaceae</taxon>
        <taxon>Bdellovibrio</taxon>
    </lineage>
</organism>
<gene>
    <name evidence="1" type="ORF">NWE73_08630</name>
</gene>
<dbReference type="RefSeq" id="WP_277577904.1">
    <property type="nucleotide sequence ID" value="NZ_JANRMI010000002.1"/>
</dbReference>
<sequence length="247" mass="29082">MTKTYAFPKREPQLPLEKLLSMNELEITKYVLEMRYLTLGQIITRFYDEGRVEESVRKLLNLQILKCKDETLNEQSLFLATLKGFELVQAEWKDKKIPQVTKSVMPGRLNHDLLLNDLRIRFEQLNYLKQWASEQSLKEVPLFLREFQNMPDACCKKKNDKSYFLELEVAMKNAKAYRDRIETYLKVLQHPDMKGAGIEGVIFFCTDDKVVEVIKKQIPKEAKGISVMPYYKYFANKDEEPRSVTVH</sequence>
<name>A0ABT6DJN2_9BACT</name>
<evidence type="ECO:0000313" key="1">
    <source>
        <dbReference type="EMBL" id="MDG0816425.1"/>
    </source>
</evidence>